<evidence type="ECO:0000313" key="2">
    <source>
        <dbReference type="Proteomes" id="UP001143480"/>
    </source>
</evidence>
<dbReference type="Proteomes" id="UP001143480">
    <property type="component" value="Unassembled WGS sequence"/>
</dbReference>
<accession>A0A9W6KQD0</accession>
<evidence type="ECO:0000313" key="1">
    <source>
        <dbReference type="EMBL" id="GLL05343.1"/>
    </source>
</evidence>
<gene>
    <name evidence="1" type="ORF">GCM10017581_070900</name>
</gene>
<proteinExistence type="predicted"/>
<dbReference type="RefSeq" id="WP_261961765.1">
    <property type="nucleotide sequence ID" value="NZ_BAAAXA010000001.1"/>
</dbReference>
<dbReference type="AlphaFoldDB" id="A0A9W6KQD0"/>
<comment type="caution">
    <text evidence="1">The sequence shown here is derived from an EMBL/GenBank/DDBJ whole genome shotgun (WGS) entry which is preliminary data.</text>
</comment>
<reference evidence="1" key="2">
    <citation type="submission" date="2023-01" db="EMBL/GenBank/DDBJ databases">
        <authorList>
            <person name="Sun Q."/>
            <person name="Evtushenko L."/>
        </authorList>
    </citation>
    <scope>NUCLEOTIDE SEQUENCE</scope>
    <source>
        <strain evidence="1">VKM Ac-1321</strain>
    </source>
</reference>
<sequence length="296" mass="33355">MTDYRSVDPSEPRGGPVRRWFRKVLRNILGDDGRPVAPPHPVPPVTDTVSRTERITFSTPAKGDAYDFTVVVELCICATGWRTREQLDDVLTQRLADLTAEIKAAARLEARKHPIFRPGAAEPRVAKEIEAAARLALVGVPDEHDASLQARTRVRVDMPDAVRDLQRQMVDEQVKLEARYEHSEQAALRLGELRDAWSRFIKDGLPEWNTPYAVHMALNPNQAATTLYTLRKDRKDEAEKLVDVVGRVTAGVERMDLLDFVYAHERALRKTHELLGIPIPPAGAETLYDEPEEEDS</sequence>
<dbReference type="EMBL" id="BSFP01000056">
    <property type="protein sequence ID" value="GLL05343.1"/>
    <property type="molecule type" value="Genomic_DNA"/>
</dbReference>
<keyword evidence="2" id="KW-1185">Reference proteome</keyword>
<organism evidence="1 2">
    <name type="scientific">Dactylosporangium matsuzakiense</name>
    <dbReference type="NCBI Taxonomy" id="53360"/>
    <lineage>
        <taxon>Bacteria</taxon>
        <taxon>Bacillati</taxon>
        <taxon>Actinomycetota</taxon>
        <taxon>Actinomycetes</taxon>
        <taxon>Micromonosporales</taxon>
        <taxon>Micromonosporaceae</taxon>
        <taxon>Dactylosporangium</taxon>
    </lineage>
</organism>
<name>A0A9W6KQD0_9ACTN</name>
<reference evidence="1" key="1">
    <citation type="journal article" date="2014" name="Int. J. Syst. Evol. Microbiol.">
        <title>Complete genome sequence of Corynebacterium casei LMG S-19264T (=DSM 44701T), isolated from a smear-ripened cheese.</title>
        <authorList>
            <consortium name="US DOE Joint Genome Institute (JGI-PGF)"/>
            <person name="Walter F."/>
            <person name="Albersmeier A."/>
            <person name="Kalinowski J."/>
            <person name="Ruckert C."/>
        </authorList>
    </citation>
    <scope>NUCLEOTIDE SEQUENCE</scope>
    <source>
        <strain evidence="1">VKM Ac-1321</strain>
    </source>
</reference>
<protein>
    <submittedName>
        <fullName evidence="1">Uncharacterized protein</fullName>
    </submittedName>
</protein>